<dbReference type="GO" id="GO:0005737">
    <property type="term" value="C:cytoplasm"/>
    <property type="evidence" value="ECO:0007669"/>
    <property type="project" value="TreeGrafter"/>
</dbReference>
<reference evidence="2 3" key="1">
    <citation type="journal article" date="2019" name="Genome Biol. Evol.">
        <title>Genomic Plasticity Mediated by Transposable Elements in the Plant Pathogenic Fungus Colletotrichum higginsianum.</title>
        <authorList>
            <person name="Tsushima A."/>
            <person name="Gan P."/>
            <person name="Kumakura N."/>
            <person name="Narusaka M."/>
            <person name="Takano Y."/>
            <person name="Narusaka Y."/>
            <person name="Shirasu K."/>
        </authorList>
    </citation>
    <scope>NUCLEOTIDE SEQUENCE [LARGE SCALE GENOMIC DNA]</scope>
    <source>
        <strain evidence="2 3">MAFF305635-RFP</strain>
    </source>
</reference>
<dbReference type="FunFam" id="3.50.50.100:FF:000015">
    <property type="entry name" value="Amid-like NADH oxidoreductase, putative"/>
    <property type="match status" value="1"/>
</dbReference>
<dbReference type="InterPro" id="IPR036188">
    <property type="entry name" value="FAD/NAD-bd_sf"/>
</dbReference>
<name>A0A4T0VDD7_9PEZI</name>
<dbReference type="PRINTS" id="PR00411">
    <property type="entry name" value="PNDRDTASEI"/>
</dbReference>
<gene>
    <name evidence="2" type="ORF">CH35J_012305</name>
</gene>
<dbReference type="Gene3D" id="3.50.50.100">
    <property type="match status" value="1"/>
</dbReference>
<evidence type="ECO:0000259" key="1">
    <source>
        <dbReference type="Pfam" id="PF07992"/>
    </source>
</evidence>
<dbReference type="PRINTS" id="PR00368">
    <property type="entry name" value="FADPNR"/>
</dbReference>
<organism evidence="2 3">
    <name type="scientific">Colletotrichum higginsianum</name>
    <dbReference type="NCBI Taxonomy" id="80884"/>
    <lineage>
        <taxon>Eukaryota</taxon>
        <taxon>Fungi</taxon>
        <taxon>Dikarya</taxon>
        <taxon>Ascomycota</taxon>
        <taxon>Pezizomycotina</taxon>
        <taxon>Sordariomycetes</taxon>
        <taxon>Hypocreomycetidae</taxon>
        <taxon>Glomerellales</taxon>
        <taxon>Glomerellaceae</taxon>
        <taxon>Colletotrichum</taxon>
        <taxon>Colletotrichum destructivum species complex</taxon>
    </lineage>
</organism>
<dbReference type="PANTHER" id="PTHR43735">
    <property type="entry name" value="APOPTOSIS-INDUCING FACTOR 1"/>
    <property type="match status" value="1"/>
</dbReference>
<comment type="caution">
    <text evidence="2">The sequence shown here is derived from an EMBL/GenBank/DDBJ whole genome shotgun (WGS) entry which is preliminary data.</text>
</comment>
<dbReference type="Proteomes" id="UP000305883">
    <property type="component" value="Unassembled WGS sequence"/>
</dbReference>
<dbReference type="Pfam" id="PF07992">
    <property type="entry name" value="Pyr_redox_2"/>
    <property type="match status" value="1"/>
</dbReference>
<evidence type="ECO:0000313" key="2">
    <source>
        <dbReference type="EMBL" id="TIC89998.1"/>
    </source>
</evidence>
<dbReference type="EMBL" id="MWPZ01000013">
    <property type="protein sequence ID" value="TIC89998.1"/>
    <property type="molecule type" value="Genomic_DNA"/>
</dbReference>
<dbReference type="InterPro" id="IPR023753">
    <property type="entry name" value="FAD/NAD-binding_dom"/>
</dbReference>
<accession>A0A4T0VDD7</accession>
<dbReference type="OrthoDB" id="202203at2759"/>
<dbReference type="AlphaFoldDB" id="A0A4T0VDD7"/>
<protein>
    <submittedName>
        <fullName evidence="2">Apoptosis-inducing factor-like protein A</fullName>
    </submittedName>
</protein>
<feature type="domain" description="FAD/NAD(P)-binding" evidence="1">
    <location>
        <begin position="7"/>
        <end position="299"/>
    </location>
</feature>
<dbReference type="SUPFAM" id="SSF51905">
    <property type="entry name" value="FAD/NAD(P)-binding domain"/>
    <property type="match status" value="1"/>
</dbReference>
<dbReference type="GO" id="GO:0050660">
    <property type="term" value="F:flavin adenine dinucleotide binding"/>
    <property type="evidence" value="ECO:0007669"/>
    <property type="project" value="TreeGrafter"/>
</dbReference>
<proteinExistence type="predicted"/>
<dbReference type="PANTHER" id="PTHR43735:SF11">
    <property type="entry name" value="HYPOTHETICAL OXIDOREDUCTASE (EUROFUNG)"/>
    <property type="match status" value="1"/>
</dbReference>
<evidence type="ECO:0000313" key="3">
    <source>
        <dbReference type="Proteomes" id="UP000305883"/>
    </source>
</evidence>
<dbReference type="GO" id="GO:0004174">
    <property type="term" value="F:electron-transferring-flavoprotein dehydrogenase activity"/>
    <property type="evidence" value="ECO:0007669"/>
    <property type="project" value="TreeGrafter"/>
</dbReference>
<sequence>MLQPLKNVVILGGSYVGLAAAKELAAALPASHRILLVEPHSHFHHLFVFPRFSVVPKYEHKAFIPYTAAFGASPDASRHQVIQARAESLHRGRVVLDRPWQGSAEIVFDYLVVATGTRLQAPGSMPYDDKLSSVEYLRSYQDSVIKASSIVIVGGGAVGVQMATDLKELYPAKEVTLVHSREHLMPLYHTKMDEIIKSRFSELGVKLITGTRAVLPPDGTQGALKLTDGREIVADLVIPATGQTPNNGFVKTLEPSTDDPLLNPSNGFIKVRPTLQFKDPAYSNLFAAGDIADSGAHKAARPGAAQAQVVAKNIVAMVEGREPTEKLLVTPPGIHLSLGLIKNMVFRNPNVAAGETEPTVMMRDDGKEDMNIDSVWERRGVRVAEPKEYHL</sequence>